<proteinExistence type="inferred from homology"/>
<keyword evidence="3 5" id="KW-0378">Hydrolase</keyword>
<comment type="cofactor">
    <cofactor evidence="8">
        <name>a divalent metal cation</name>
        <dbReference type="ChEBI" id="CHEBI:60240"/>
    </cofactor>
    <text evidence="8">Binds 1 divalent metal cation per subunit.</text>
</comment>
<accession>A0A1H1NHA7</accession>
<evidence type="ECO:0000313" key="10">
    <source>
        <dbReference type="EMBL" id="SDR98368.1"/>
    </source>
</evidence>
<dbReference type="GO" id="GO:0006046">
    <property type="term" value="P:N-acetylglucosamine catabolic process"/>
    <property type="evidence" value="ECO:0007669"/>
    <property type="project" value="TreeGrafter"/>
</dbReference>
<evidence type="ECO:0000256" key="4">
    <source>
        <dbReference type="ARBA" id="ARBA00023277"/>
    </source>
</evidence>
<evidence type="ECO:0000256" key="5">
    <source>
        <dbReference type="PIRNR" id="PIRNR038994"/>
    </source>
</evidence>
<evidence type="ECO:0000256" key="3">
    <source>
        <dbReference type="ARBA" id="ARBA00022801"/>
    </source>
</evidence>
<dbReference type="SUPFAM" id="SSF51338">
    <property type="entry name" value="Composite domain of metallo-dependent hydrolases"/>
    <property type="match status" value="1"/>
</dbReference>
<feature type="binding site" evidence="7">
    <location>
        <position position="242"/>
    </location>
    <ligand>
        <name>substrate</name>
    </ligand>
</feature>
<dbReference type="Proteomes" id="UP000199597">
    <property type="component" value="Chromosome I"/>
</dbReference>
<keyword evidence="4 5" id="KW-0119">Carbohydrate metabolism</keyword>
<organism evidence="10 11">
    <name type="scientific">Brevibacterium siliguriense</name>
    <dbReference type="NCBI Taxonomy" id="1136497"/>
    <lineage>
        <taxon>Bacteria</taxon>
        <taxon>Bacillati</taxon>
        <taxon>Actinomycetota</taxon>
        <taxon>Actinomycetes</taxon>
        <taxon>Micrococcales</taxon>
        <taxon>Brevibacteriaceae</taxon>
        <taxon>Brevibacterium</taxon>
    </lineage>
</organism>
<feature type="active site" description="Proton donor/acceptor" evidence="6">
    <location>
        <position position="288"/>
    </location>
</feature>
<protein>
    <submittedName>
        <fullName evidence="10">N-acetylglucosamine 6-phosphate deacetylase</fullName>
    </submittedName>
</protein>
<dbReference type="SUPFAM" id="SSF51556">
    <property type="entry name" value="Metallo-dependent hydrolases"/>
    <property type="match status" value="1"/>
</dbReference>
<dbReference type="InterPro" id="IPR006680">
    <property type="entry name" value="Amidohydro-rel"/>
</dbReference>
<dbReference type="PANTHER" id="PTHR11113:SF14">
    <property type="entry name" value="N-ACETYLGLUCOSAMINE-6-PHOSPHATE DEACETYLASE"/>
    <property type="match status" value="1"/>
</dbReference>
<keyword evidence="11" id="KW-1185">Reference proteome</keyword>
<dbReference type="GO" id="GO:0046872">
    <property type="term" value="F:metal ion binding"/>
    <property type="evidence" value="ECO:0007669"/>
    <property type="project" value="UniProtKB-KW"/>
</dbReference>
<evidence type="ECO:0000256" key="7">
    <source>
        <dbReference type="PIRSR" id="PIRSR038994-2"/>
    </source>
</evidence>
<feature type="binding site" evidence="7">
    <location>
        <position position="155"/>
    </location>
    <ligand>
        <name>substrate</name>
    </ligand>
</feature>
<evidence type="ECO:0000256" key="6">
    <source>
        <dbReference type="PIRSR" id="PIRSR038994-1"/>
    </source>
</evidence>
<keyword evidence="2 8" id="KW-0479">Metal-binding</keyword>
<dbReference type="Gene3D" id="2.30.40.10">
    <property type="entry name" value="Urease, subunit C, domain 1"/>
    <property type="match status" value="1"/>
</dbReference>
<dbReference type="RefSeq" id="WP_092010085.1">
    <property type="nucleotide sequence ID" value="NZ_LT629766.1"/>
</dbReference>
<name>A0A1H1NHA7_9MICO</name>
<evidence type="ECO:0000256" key="2">
    <source>
        <dbReference type="ARBA" id="ARBA00022723"/>
    </source>
</evidence>
<dbReference type="InterPro" id="IPR003764">
    <property type="entry name" value="GlcNAc_6-P_deAcase"/>
</dbReference>
<dbReference type="Gene3D" id="3.20.20.140">
    <property type="entry name" value="Metal-dependent hydrolases"/>
    <property type="match status" value="1"/>
</dbReference>
<feature type="binding site" evidence="7">
    <location>
        <position position="266"/>
    </location>
    <ligand>
        <name>substrate</name>
    </ligand>
</feature>
<comment type="similarity">
    <text evidence="1 5">Belongs to the metallo-dependent hydrolases superfamily. NagA family.</text>
</comment>
<dbReference type="PANTHER" id="PTHR11113">
    <property type="entry name" value="N-ACETYLGLUCOSAMINE-6-PHOSPHATE DEACETYLASE"/>
    <property type="match status" value="1"/>
</dbReference>
<dbReference type="GO" id="GO:0008448">
    <property type="term" value="F:N-acetylglucosamine-6-phosphate deacetylase activity"/>
    <property type="evidence" value="ECO:0007669"/>
    <property type="project" value="InterPro"/>
</dbReference>
<dbReference type="PIRSF" id="PIRSF038994">
    <property type="entry name" value="NagA"/>
    <property type="match status" value="1"/>
</dbReference>
<feature type="binding site" evidence="8">
    <location>
        <position position="210"/>
    </location>
    <ligand>
        <name>Zn(2+)</name>
        <dbReference type="ChEBI" id="CHEBI:29105"/>
    </ligand>
</feature>
<dbReference type="OrthoDB" id="9776488at2"/>
<feature type="binding site" evidence="7">
    <location>
        <begin position="326"/>
        <end position="328"/>
    </location>
    <ligand>
        <name>substrate</name>
    </ligand>
</feature>
<feature type="domain" description="Amidohydrolase-related" evidence="9">
    <location>
        <begin position="69"/>
        <end position="386"/>
    </location>
</feature>
<evidence type="ECO:0000256" key="8">
    <source>
        <dbReference type="PIRSR" id="PIRSR038994-3"/>
    </source>
</evidence>
<sequence>MTQTEQIPAEAIIHNACILDGDRATFTEETADAWIAIADGTVAERGRGDGWKDRVASGRGEVIDAAGGYVAPAFVDIHCHGAGGASAEGGAEAIDAILDVHRAHGTGRLAMSFVSDTIEGLCRSLRAGAGLVHDRAMVMGLHAEGPFLSPDFRGAHAPEVLAPPTSEAVEAILEAADGTLAQITIAPELPGALDAIARFSAAGVRVAVGHTAADFELTAQAFDAGASILTHAFNAMPGIHHRAPGPVLAAAEAENVTVELINDGVHVVAPVARMLNELVPGRLALITDAMAATGLHDGSYHLGSLPVEVKDSVARLVTADGTQGAIAGSTLTMDAAVQRAVAEVGLSPFEAVRAASSVPLHAVGGAADADSLLAVGMPADLLILDQDMSIRGSRIGG</sequence>
<evidence type="ECO:0000256" key="1">
    <source>
        <dbReference type="ARBA" id="ARBA00010716"/>
    </source>
</evidence>
<gene>
    <name evidence="10" type="ORF">SAMN04489752_0731</name>
</gene>
<dbReference type="STRING" id="1136497.SAMN04489752_0731"/>
<dbReference type="InterPro" id="IPR032466">
    <property type="entry name" value="Metal_Hydrolase"/>
</dbReference>
<feature type="binding site" evidence="7">
    <location>
        <begin position="234"/>
        <end position="235"/>
    </location>
    <ligand>
        <name>substrate</name>
    </ligand>
</feature>
<evidence type="ECO:0000259" key="9">
    <source>
        <dbReference type="Pfam" id="PF01979"/>
    </source>
</evidence>
<dbReference type="EMBL" id="LT629766">
    <property type="protein sequence ID" value="SDR98368.1"/>
    <property type="molecule type" value="Genomic_DNA"/>
</dbReference>
<evidence type="ECO:0000313" key="11">
    <source>
        <dbReference type="Proteomes" id="UP000199597"/>
    </source>
</evidence>
<feature type="binding site" evidence="8">
    <location>
        <position position="144"/>
    </location>
    <ligand>
        <name>Zn(2+)</name>
        <dbReference type="ChEBI" id="CHEBI:29105"/>
    </ligand>
</feature>
<dbReference type="Pfam" id="PF01979">
    <property type="entry name" value="Amidohydro_1"/>
    <property type="match status" value="1"/>
</dbReference>
<dbReference type="AlphaFoldDB" id="A0A1H1NHA7"/>
<dbReference type="InterPro" id="IPR011059">
    <property type="entry name" value="Metal-dep_hydrolase_composite"/>
</dbReference>
<feature type="binding site" evidence="8">
    <location>
        <position position="231"/>
    </location>
    <ligand>
        <name>Zn(2+)</name>
        <dbReference type="ChEBI" id="CHEBI:29105"/>
    </ligand>
</feature>
<reference evidence="11" key="1">
    <citation type="submission" date="2016-10" db="EMBL/GenBank/DDBJ databases">
        <authorList>
            <person name="Varghese N."/>
            <person name="Submissions S."/>
        </authorList>
    </citation>
    <scope>NUCLEOTIDE SEQUENCE [LARGE SCALE GENOMIC DNA]</scope>
    <source>
        <strain evidence="11">DSM 23676</strain>
    </source>
</reference>